<protein>
    <submittedName>
        <fullName evidence="2">DoxX family membrane protein</fullName>
    </submittedName>
</protein>
<accession>A0ABQ6VCT9</accession>
<feature type="region of interest" description="Disordered" evidence="1">
    <location>
        <begin position="219"/>
        <end position="286"/>
    </location>
</feature>
<dbReference type="Proteomes" id="UP000436181">
    <property type="component" value="Unassembled WGS sequence"/>
</dbReference>
<feature type="region of interest" description="Disordered" evidence="1">
    <location>
        <begin position="146"/>
        <end position="169"/>
    </location>
</feature>
<evidence type="ECO:0000256" key="1">
    <source>
        <dbReference type="SAM" id="MobiDB-lite"/>
    </source>
</evidence>
<name>A0ABQ6VCT9_9CORY</name>
<dbReference type="EMBL" id="WBZJ01000002">
    <property type="protein sequence ID" value="KAB3520750.1"/>
    <property type="molecule type" value="Genomic_DNA"/>
</dbReference>
<evidence type="ECO:0000313" key="3">
    <source>
        <dbReference type="Proteomes" id="UP000436181"/>
    </source>
</evidence>
<dbReference type="Gene3D" id="1.20.120.20">
    <property type="entry name" value="Apolipoprotein"/>
    <property type="match status" value="1"/>
</dbReference>
<sequence>MIRKIAHTLVASAFIVDGVQTLRNPKEHAGEAKAVIGPVRSVLPPQYAKAIPTDGPTQARILGGTKVAASALVATNKAPRLGALVLAAIQIPTTLNRNAFWSESDKNKKQQKQTGFLTDATLLGGLLVTSMDTQGKPSVAWRVKKAMPGKSEQEKMLANAQDRSKELAETAQAQASDFFGTAKEKVAEVAQTVSEYVDDNKDDWKESALDFRDQAAEKASELRDQAADFGSQASAYAQEQGKAARERAQEAQKQGRKELKKARKEAKKRSKKARKQAKKAAKKYNF</sequence>
<comment type="caution">
    <text evidence="2">The sequence shown here is derived from an EMBL/GenBank/DDBJ whole genome shotgun (WGS) entry which is preliminary data.</text>
</comment>
<organism evidence="2 3">
    <name type="scientific">Corynebacterium zhongnanshanii</name>
    <dbReference type="NCBI Taxonomy" id="2768834"/>
    <lineage>
        <taxon>Bacteria</taxon>
        <taxon>Bacillati</taxon>
        <taxon>Actinomycetota</taxon>
        <taxon>Actinomycetes</taxon>
        <taxon>Mycobacteriales</taxon>
        <taxon>Corynebacteriaceae</taxon>
        <taxon>Corynebacterium</taxon>
    </lineage>
</organism>
<evidence type="ECO:0000313" key="2">
    <source>
        <dbReference type="EMBL" id="KAB3520750.1"/>
    </source>
</evidence>
<keyword evidence="3" id="KW-1185">Reference proteome</keyword>
<gene>
    <name evidence="2" type="ORF">F8377_05740</name>
</gene>
<reference evidence="2 3" key="1">
    <citation type="submission" date="2019-10" db="EMBL/GenBank/DDBJ databases">
        <title>Corynebacterium sp novel species isolated from the respiratory tract of Marmot.</title>
        <authorList>
            <person name="Zhang G."/>
        </authorList>
    </citation>
    <scope>NUCLEOTIDE SEQUENCE [LARGE SCALE GENOMIC DNA]</scope>
    <source>
        <strain evidence="2 3">336</strain>
    </source>
</reference>
<dbReference type="RefSeq" id="WP_151843148.1">
    <property type="nucleotide sequence ID" value="NZ_CP061033.1"/>
</dbReference>
<proteinExistence type="predicted"/>
<feature type="compositionally biased region" description="Basic and acidic residues" evidence="1">
    <location>
        <begin position="242"/>
        <end position="257"/>
    </location>
</feature>
<feature type="compositionally biased region" description="Basic residues" evidence="1">
    <location>
        <begin position="258"/>
        <end position="286"/>
    </location>
</feature>